<evidence type="ECO:0000313" key="1">
    <source>
        <dbReference type="EMBL" id="CAA2615717.1"/>
    </source>
</evidence>
<reference evidence="1 2" key="1">
    <citation type="submission" date="2019-12" db="EMBL/GenBank/DDBJ databases">
        <authorList>
            <person name="Scholz U."/>
            <person name="Mascher M."/>
            <person name="Fiebig A."/>
        </authorList>
    </citation>
    <scope>NUCLEOTIDE SEQUENCE</scope>
</reference>
<protein>
    <submittedName>
        <fullName evidence="1">Uncharacterized protein</fullName>
    </submittedName>
</protein>
<evidence type="ECO:0000313" key="2">
    <source>
        <dbReference type="Proteomes" id="UP001189122"/>
    </source>
</evidence>
<proteinExistence type="predicted"/>
<keyword evidence="2" id="KW-1185">Reference proteome</keyword>
<dbReference type="EMBL" id="CACRZD030000002">
    <property type="protein sequence ID" value="CAA6655427.1"/>
    <property type="molecule type" value="Genomic_DNA"/>
</dbReference>
<organism evidence="1">
    <name type="scientific">Spirodela intermedia</name>
    <name type="common">Intermediate duckweed</name>
    <dbReference type="NCBI Taxonomy" id="51605"/>
    <lineage>
        <taxon>Eukaryota</taxon>
        <taxon>Viridiplantae</taxon>
        <taxon>Streptophyta</taxon>
        <taxon>Embryophyta</taxon>
        <taxon>Tracheophyta</taxon>
        <taxon>Spermatophyta</taxon>
        <taxon>Magnoliopsida</taxon>
        <taxon>Liliopsida</taxon>
        <taxon>Araceae</taxon>
        <taxon>Lemnoideae</taxon>
        <taxon>Spirodela</taxon>
    </lineage>
</organism>
<dbReference type="Proteomes" id="UP001189122">
    <property type="component" value="Unassembled WGS sequence"/>
</dbReference>
<name>A0A7I8ICA7_SPIIN</name>
<dbReference type="EMBL" id="LR743589">
    <property type="protein sequence ID" value="CAA2615717.1"/>
    <property type="molecule type" value="Genomic_DNA"/>
</dbReference>
<sequence>MGSSKLIKYPLRDRLSATWIAQVGHVENLNHSKSAQ</sequence>
<accession>A0A7I8ICA7</accession>
<dbReference type="AlphaFoldDB" id="A0A7I8ICA7"/>
<gene>
    <name evidence="1" type="ORF">SI7747_02001967</name>
</gene>